<dbReference type="EMBL" id="JAEMEF010000010">
    <property type="protein sequence ID" value="MBL7560407.1"/>
    <property type="molecule type" value="Genomic_DNA"/>
</dbReference>
<dbReference type="RefSeq" id="WP_051419308.1">
    <property type="nucleotide sequence ID" value="NZ_JAEMEF010000010.1"/>
</dbReference>
<protein>
    <submittedName>
        <fullName evidence="1">Uncharacterized protein</fullName>
    </submittedName>
</protein>
<evidence type="ECO:0000313" key="1">
    <source>
        <dbReference type="EMBL" id="MBL7560407.1"/>
    </source>
</evidence>
<organism evidence="1 2">
    <name type="scientific">Olleya sediminilitoris</name>
    <dbReference type="NCBI Taxonomy" id="2795739"/>
    <lineage>
        <taxon>Bacteria</taxon>
        <taxon>Pseudomonadati</taxon>
        <taxon>Bacteroidota</taxon>
        <taxon>Flavobacteriia</taxon>
        <taxon>Flavobacteriales</taxon>
        <taxon>Flavobacteriaceae</taxon>
    </lineage>
</organism>
<reference evidence="1 2" key="1">
    <citation type="submission" date="2020-12" db="EMBL/GenBank/DDBJ databases">
        <title>Olleya sediminilitoris sp. nov., isolated from a tidal flat.</title>
        <authorList>
            <person name="Park S."/>
            <person name="Yoon J.-H."/>
        </authorList>
    </citation>
    <scope>NUCLEOTIDE SEQUENCE [LARGE SCALE GENOMIC DNA]</scope>
    <source>
        <strain evidence="1 2">YSTF-M6</strain>
    </source>
</reference>
<name>A0ABS1WMR0_9FLAO</name>
<sequence>MSFLAKLFIDNQVRNILNVNQVYSKLADINGRPVSRSIGHKLEFAIESTSDDTFFYESMFSPTSKCQGEIVFYKRDGVSTMFKMEFANAQILDLQESFNAVNNLPLHMNISIGWGIMKMRGVIHEEPWNPDNPFVEIETTTRQEEEKEVTRYFVTDVEGNELDEYKTGEKIILNIETKNRIGDSITIHLNDKSHDFKYGGQILDNDKLSNYVINNDLEQIELDVINIQ</sequence>
<comment type="caution">
    <text evidence="1">The sequence shown here is derived from an EMBL/GenBank/DDBJ whole genome shotgun (WGS) entry which is preliminary data.</text>
</comment>
<dbReference type="Pfam" id="PF17642">
    <property type="entry name" value="TssD"/>
    <property type="match status" value="1"/>
</dbReference>
<keyword evidence="2" id="KW-1185">Reference proteome</keyword>
<gene>
    <name evidence="1" type="ORF">JAO71_11395</name>
</gene>
<evidence type="ECO:0000313" key="2">
    <source>
        <dbReference type="Proteomes" id="UP000605013"/>
    </source>
</evidence>
<proteinExistence type="predicted"/>
<accession>A0ABS1WMR0</accession>
<dbReference type="InterPro" id="IPR041408">
    <property type="entry name" value="Hcp_Tssd"/>
</dbReference>
<dbReference type="Proteomes" id="UP000605013">
    <property type="component" value="Unassembled WGS sequence"/>
</dbReference>